<feature type="compositionally biased region" description="Low complexity" evidence="1">
    <location>
        <begin position="32"/>
        <end position="49"/>
    </location>
</feature>
<gene>
    <name evidence="3" type="ORF">UFOPK3662_02846</name>
</gene>
<proteinExistence type="predicted"/>
<sequence>MADPGNGNPDDGPSLEMPAFSLRRRKPGSEPVEAVVRAEPTTAVAPAVEAEAEPEPDEPVRRRDPRRLPSVALPGLPAAAVTGVAIGALAVLLAWLAGAGCSVVRGTSSCGGAVGLPLLLAGLVLLAWAGSLLLRALGVADAGSTSVLAVGIMAVLVMVFLLGSLDERWALVAVPLVAAVSYGASWWVTSSVVGGNADADAEAPTPRDVR</sequence>
<keyword evidence="2" id="KW-0472">Membrane</keyword>
<dbReference type="AlphaFoldDB" id="A0A6J7KIN9"/>
<protein>
    <submittedName>
        <fullName evidence="3">Unannotated protein</fullName>
    </submittedName>
</protein>
<feature type="transmembrane region" description="Helical" evidence="2">
    <location>
        <begin position="146"/>
        <end position="163"/>
    </location>
</feature>
<evidence type="ECO:0000256" key="2">
    <source>
        <dbReference type="SAM" id="Phobius"/>
    </source>
</evidence>
<evidence type="ECO:0000256" key="1">
    <source>
        <dbReference type="SAM" id="MobiDB-lite"/>
    </source>
</evidence>
<organism evidence="3">
    <name type="scientific">freshwater metagenome</name>
    <dbReference type="NCBI Taxonomy" id="449393"/>
    <lineage>
        <taxon>unclassified sequences</taxon>
        <taxon>metagenomes</taxon>
        <taxon>ecological metagenomes</taxon>
    </lineage>
</organism>
<feature type="region of interest" description="Disordered" evidence="1">
    <location>
        <begin position="1"/>
        <end position="67"/>
    </location>
</feature>
<dbReference type="EMBL" id="CAFBMW010000027">
    <property type="protein sequence ID" value="CAB4955517.1"/>
    <property type="molecule type" value="Genomic_DNA"/>
</dbReference>
<keyword evidence="2" id="KW-1133">Transmembrane helix</keyword>
<reference evidence="3" key="1">
    <citation type="submission" date="2020-05" db="EMBL/GenBank/DDBJ databases">
        <authorList>
            <person name="Chiriac C."/>
            <person name="Salcher M."/>
            <person name="Ghai R."/>
            <person name="Kavagutti S V."/>
        </authorList>
    </citation>
    <scope>NUCLEOTIDE SEQUENCE</scope>
</reference>
<name>A0A6J7KIN9_9ZZZZ</name>
<accession>A0A6J7KIN9</accession>
<feature type="transmembrane region" description="Helical" evidence="2">
    <location>
        <begin position="169"/>
        <end position="188"/>
    </location>
</feature>
<evidence type="ECO:0000313" key="3">
    <source>
        <dbReference type="EMBL" id="CAB4955517.1"/>
    </source>
</evidence>
<feature type="transmembrane region" description="Helical" evidence="2">
    <location>
        <begin position="71"/>
        <end position="96"/>
    </location>
</feature>
<keyword evidence="2" id="KW-0812">Transmembrane</keyword>
<feature type="transmembrane region" description="Helical" evidence="2">
    <location>
        <begin position="116"/>
        <end position="134"/>
    </location>
</feature>